<evidence type="ECO:0008006" key="4">
    <source>
        <dbReference type="Google" id="ProtNLM"/>
    </source>
</evidence>
<sequence length="207" mass="23750">MNIFHTLFTRLDSFLIFFYRQADIPIIGYFSGNLFLALICVIMGQITFYIVWNWNQRWLNQDSGQMIRMHNLSLRALAAKDKKAYTACNRQANDAFGKYFFAQMAMSMSSLWPVPFALGWLGTRFGSIDFLLPVHVPLVGDSVGYSFTFIPAYILVYILFGKIRPRLPFFGKMVTKMKNTVESGEQMLGFDDLMDPEARAVPVSCEK</sequence>
<dbReference type="Proteomes" id="UP000288096">
    <property type="component" value="Unassembled WGS sequence"/>
</dbReference>
<dbReference type="EMBL" id="BEXT01000001">
    <property type="protein sequence ID" value="GBC60766.1"/>
    <property type="molecule type" value="Genomic_DNA"/>
</dbReference>
<keyword evidence="1" id="KW-1133">Transmembrane helix</keyword>
<evidence type="ECO:0000313" key="3">
    <source>
        <dbReference type="Proteomes" id="UP000288096"/>
    </source>
</evidence>
<dbReference type="RefSeq" id="WP_124328141.1">
    <property type="nucleotide sequence ID" value="NZ_BEXT01000001.1"/>
</dbReference>
<organism evidence="2 3">
    <name type="scientific">Desulfonema ishimotonii</name>
    <dbReference type="NCBI Taxonomy" id="45657"/>
    <lineage>
        <taxon>Bacteria</taxon>
        <taxon>Pseudomonadati</taxon>
        <taxon>Thermodesulfobacteriota</taxon>
        <taxon>Desulfobacteria</taxon>
        <taxon>Desulfobacterales</taxon>
        <taxon>Desulfococcaceae</taxon>
        <taxon>Desulfonema</taxon>
    </lineage>
</organism>
<gene>
    <name evidence="2" type="ORF">DENIS_1725</name>
</gene>
<keyword evidence="1" id="KW-0472">Membrane</keyword>
<proteinExistence type="predicted"/>
<evidence type="ECO:0000313" key="2">
    <source>
        <dbReference type="EMBL" id="GBC60766.1"/>
    </source>
</evidence>
<feature type="transmembrane region" description="Helical" evidence="1">
    <location>
        <begin position="142"/>
        <end position="160"/>
    </location>
</feature>
<name>A0A401FUW9_9BACT</name>
<feature type="transmembrane region" description="Helical" evidence="1">
    <location>
        <begin position="26"/>
        <end position="52"/>
    </location>
</feature>
<feature type="transmembrane region" description="Helical" evidence="1">
    <location>
        <begin position="99"/>
        <end position="122"/>
    </location>
</feature>
<comment type="caution">
    <text evidence="2">The sequence shown here is derived from an EMBL/GenBank/DDBJ whole genome shotgun (WGS) entry which is preliminary data.</text>
</comment>
<keyword evidence="3" id="KW-1185">Reference proteome</keyword>
<dbReference type="OrthoDB" id="1806539at2"/>
<reference evidence="3" key="1">
    <citation type="submission" date="2017-11" db="EMBL/GenBank/DDBJ databases">
        <authorList>
            <person name="Watanabe M."/>
            <person name="Kojima H."/>
        </authorList>
    </citation>
    <scope>NUCLEOTIDE SEQUENCE [LARGE SCALE GENOMIC DNA]</scope>
    <source>
        <strain evidence="3">Tokyo 01</strain>
    </source>
</reference>
<reference evidence="3" key="2">
    <citation type="submission" date="2019-01" db="EMBL/GenBank/DDBJ databases">
        <title>Genome sequence of Desulfonema ishimotonii strain Tokyo 01.</title>
        <authorList>
            <person name="Fukui M."/>
        </authorList>
    </citation>
    <scope>NUCLEOTIDE SEQUENCE [LARGE SCALE GENOMIC DNA]</scope>
    <source>
        <strain evidence="3">Tokyo 01</strain>
    </source>
</reference>
<protein>
    <recommendedName>
        <fullName evidence="4">DUF106 domain-containing protein</fullName>
    </recommendedName>
</protein>
<evidence type="ECO:0000256" key="1">
    <source>
        <dbReference type="SAM" id="Phobius"/>
    </source>
</evidence>
<accession>A0A401FUW9</accession>
<dbReference type="AlphaFoldDB" id="A0A401FUW9"/>
<keyword evidence="1" id="KW-0812">Transmembrane</keyword>